<name>A0A5B7HMF5_PORTR</name>
<dbReference type="AlphaFoldDB" id="A0A5B7HMF5"/>
<sequence length="68" mass="7525">MKQKIDEMAASRNWFSLGDHGAGRVAITVLILAIMSCTSRRQQAANNAKKNSNKDGNHSPKINLEEAW</sequence>
<evidence type="ECO:0000256" key="1">
    <source>
        <dbReference type="SAM" id="MobiDB-lite"/>
    </source>
</evidence>
<dbReference type="EMBL" id="VSRR010034777">
    <property type="protein sequence ID" value="MPC72462.1"/>
    <property type="molecule type" value="Genomic_DNA"/>
</dbReference>
<keyword evidence="2" id="KW-1133">Transmembrane helix</keyword>
<dbReference type="Proteomes" id="UP000324222">
    <property type="component" value="Unassembled WGS sequence"/>
</dbReference>
<proteinExistence type="predicted"/>
<evidence type="ECO:0000313" key="4">
    <source>
        <dbReference type="Proteomes" id="UP000324222"/>
    </source>
</evidence>
<accession>A0A5B7HMF5</accession>
<keyword evidence="4" id="KW-1185">Reference proteome</keyword>
<protein>
    <submittedName>
        <fullName evidence="3">Uncharacterized protein</fullName>
    </submittedName>
</protein>
<reference evidence="3 4" key="1">
    <citation type="submission" date="2019-05" db="EMBL/GenBank/DDBJ databases">
        <title>Another draft genome of Portunus trituberculatus and its Hox gene families provides insights of decapod evolution.</title>
        <authorList>
            <person name="Jeong J.-H."/>
            <person name="Song I."/>
            <person name="Kim S."/>
            <person name="Choi T."/>
            <person name="Kim D."/>
            <person name="Ryu S."/>
            <person name="Kim W."/>
        </authorList>
    </citation>
    <scope>NUCLEOTIDE SEQUENCE [LARGE SCALE GENOMIC DNA]</scope>
    <source>
        <tissue evidence="3">Muscle</tissue>
    </source>
</reference>
<comment type="caution">
    <text evidence="3">The sequence shown here is derived from an EMBL/GenBank/DDBJ whole genome shotgun (WGS) entry which is preliminary data.</text>
</comment>
<evidence type="ECO:0000313" key="3">
    <source>
        <dbReference type="EMBL" id="MPC72462.1"/>
    </source>
</evidence>
<keyword evidence="2" id="KW-0812">Transmembrane</keyword>
<feature type="region of interest" description="Disordered" evidence="1">
    <location>
        <begin position="43"/>
        <end position="68"/>
    </location>
</feature>
<organism evidence="3 4">
    <name type="scientific">Portunus trituberculatus</name>
    <name type="common">Swimming crab</name>
    <name type="synonym">Neptunus trituberculatus</name>
    <dbReference type="NCBI Taxonomy" id="210409"/>
    <lineage>
        <taxon>Eukaryota</taxon>
        <taxon>Metazoa</taxon>
        <taxon>Ecdysozoa</taxon>
        <taxon>Arthropoda</taxon>
        <taxon>Crustacea</taxon>
        <taxon>Multicrustacea</taxon>
        <taxon>Malacostraca</taxon>
        <taxon>Eumalacostraca</taxon>
        <taxon>Eucarida</taxon>
        <taxon>Decapoda</taxon>
        <taxon>Pleocyemata</taxon>
        <taxon>Brachyura</taxon>
        <taxon>Eubrachyura</taxon>
        <taxon>Portunoidea</taxon>
        <taxon>Portunidae</taxon>
        <taxon>Portuninae</taxon>
        <taxon>Portunus</taxon>
    </lineage>
</organism>
<evidence type="ECO:0000256" key="2">
    <source>
        <dbReference type="SAM" id="Phobius"/>
    </source>
</evidence>
<feature type="transmembrane region" description="Helical" evidence="2">
    <location>
        <begin position="21"/>
        <end position="39"/>
    </location>
</feature>
<keyword evidence="2" id="KW-0472">Membrane</keyword>
<gene>
    <name evidence="3" type="ORF">E2C01_066769</name>
</gene>